<keyword evidence="4" id="KW-0067">ATP-binding</keyword>
<dbReference type="InterPro" id="IPR014001">
    <property type="entry name" value="Helicase_ATP-bd"/>
</dbReference>
<reference evidence="4 5" key="1">
    <citation type="submission" date="2019-12" db="EMBL/GenBank/DDBJ databases">
        <title>Microbes associate with the intestines of laboratory mice.</title>
        <authorList>
            <person name="Navarre W."/>
            <person name="Wong E."/>
        </authorList>
    </citation>
    <scope>NUCLEOTIDE SEQUENCE [LARGE SCALE GENOMIC DNA]</scope>
    <source>
        <strain evidence="4 5">NM82_D38</strain>
    </source>
</reference>
<dbReference type="SUPFAM" id="SSF52980">
    <property type="entry name" value="Restriction endonuclease-like"/>
    <property type="match status" value="1"/>
</dbReference>
<keyword evidence="5" id="KW-1185">Reference proteome</keyword>
<dbReference type="PANTHER" id="PTHR47396">
    <property type="entry name" value="TYPE I RESTRICTION ENZYME ECOKI R PROTEIN"/>
    <property type="match status" value="1"/>
</dbReference>
<dbReference type="InterPro" id="IPR039442">
    <property type="entry name" value="Mrr-like_dom"/>
</dbReference>
<dbReference type="EMBL" id="WSRP01000006">
    <property type="protein sequence ID" value="MVX56195.1"/>
    <property type="molecule type" value="Genomic_DNA"/>
</dbReference>
<proteinExistence type="predicted"/>
<keyword evidence="4" id="KW-0347">Helicase</keyword>
<evidence type="ECO:0000313" key="5">
    <source>
        <dbReference type="Proteomes" id="UP000472580"/>
    </source>
</evidence>
<dbReference type="GO" id="GO:0006304">
    <property type="term" value="P:DNA modification"/>
    <property type="evidence" value="ECO:0007669"/>
    <property type="project" value="InterPro"/>
</dbReference>
<dbReference type="Gene3D" id="3.40.50.300">
    <property type="entry name" value="P-loop containing nucleotide triphosphate hydrolases"/>
    <property type="match status" value="2"/>
</dbReference>
<dbReference type="PROSITE" id="PS00092">
    <property type="entry name" value="N6_MTASE"/>
    <property type="match status" value="1"/>
</dbReference>
<dbReference type="InterPro" id="IPR002052">
    <property type="entry name" value="DNA_methylase_N6_adenine_CS"/>
</dbReference>
<dbReference type="InterPro" id="IPR050742">
    <property type="entry name" value="Helicase_Restrict-Modif_Enz"/>
</dbReference>
<dbReference type="Pfam" id="PF18135">
    <property type="entry name" value="Type_ISP_C"/>
    <property type="match status" value="1"/>
</dbReference>
<keyword evidence="4" id="KW-0547">Nucleotide-binding</keyword>
<dbReference type="PROSITE" id="PS51192">
    <property type="entry name" value="HELICASE_ATP_BIND_1"/>
    <property type="match status" value="1"/>
</dbReference>
<dbReference type="Gene3D" id="3.40.1350.10">
    <property type="match status" value="1"/>
</dbReference>
<dbReference type="Pfam" id="PF22240">
    <property type="entry name" value="ISP_coupler"/>
    <property type="match status" value="1"/>
</dbReference>
<dbReference type="InterPro" id="IPR006935">
    <property type="entry name" value="Helicase/UvrB_N"/>
</dbReference>
<dbReference type="GO" id="GO:0004386">
    <property type="term" value="F:helicase activity"/>
    <property type="evidence" value="ECO:0007669"/>
    <property type="project" value="UniProtKB-KW"/>
</dbReference>
<dbReference type="InterPro" id="IPR041635">
    <property type="entry name" value="Type_ISP_LLaBIII_C"/>
</dbReference>
<dbReference type="PANTHER" id="PTHR47396:SF1">
    <property type="entry name" value="ATP-DEPENDENT HELICASE IRC3-RELATED"/>
    <property type="match status" value="1"/>
</dbReference>
<comment type="caution">
    <text evidence="4">The sequence shown here is derived from an EMBL/GenBank/DDBJ whole genome shotgun (WGS) entry which is preliminary data.</text>
</comment>
<dbReference type="InterPro" id="IPR011639">
    <property type="entry name" value="MethylTrfase_TaqI-like_dom"/>
</dbReference>
<dbReference type="SUPFAM" id="SSF52540">
    <property type="entry name" value="P-loop containing nucleoside triphosphate hydrolases"/>
    <property type="match status" value="1"/>
</dbReference>
<dbReference type="GO" id="GO:0032259">
    <property type="term" value="P:methylation"/>
    <property type="evidence" value="ECO:0007669"/>
    <property type="project" value="InterPro"/>
</dbReference>
<dbReference type="InterPro" id="IPR027417">
    <property type="entry name" value="P-loop_NTPase"/>
</dbReference>
<dbReference type="SUPFAM" id="SSF53335">
    <property type="entry name" value="S-adenosyl-L-methionine-dependent methyltransferases"/>
    <property type="match status" value="1"/>
</dbReference>
<evidence type="ECO:0000256" key="1">
    <source>
        <dbReference type="SAM" id="MobiDB-lite"/>
    </source>
</evidence>
<dbReference type="Pfam" id="PF13156">
    <property type="entry name" value="Mrr_cat_2"/>
    <property type="match status" value="1"/>
</dbReference>
<dbReference type="InterPro" id="IPR011856">
    <property type="entry name" value="tRNA_endonuc-like_dom_sf"/>
</dbReference>
<keyword evidence="4" id="KW-0378">Hydrolase</keyword>
<dbReference type="Pfam" id="PF04851">
    <property type="entry name" value="ResIII"/>
    <property type="match status" value="1"/>
</dbReference>
<name>A0A6L6YES5_9BURK</name>
<feature type="domain" description="Helicase C-terminal" evidence="3">
    <location>
        <begin position="461"/>
        <end position="644"/>
    </location>
</feature>
<dbReference type="CDD" id="cd18785">
    <property type="entry name" value="SF2_C"/>
    <property type="match status" value="1"/>
</dbReference>
<dbReference type="GO" id="GO:0005524">
    <property type="term" value="F:ATP binding"/>
    <property type="evidence" value="ECO:0007669"/>
    <property type="project" value="InterPro"/>
</dbReference>
<organism evidence="4 5">
    <name type="scientific">Parasutterella muris</name>
    <dbReference type="NCBI Taxonomy" id="2565572"/>
    <lineage>
        <taxon>Bacteria</taxon>
        <taxon>Pseudomonadati</taxon>
        <taxon>Pseudomonadota</taxon>
        <taxon>Betaproteobacteria</taxon>
        <taxon>Burkholderiales</taxon>
        <taxon>Sutterellaceae</taxon>
        <taxon>Parasutterella</taxon>
    </lineage>
</organism>
<dbReference type="SMART" id="SM00487">
    <property type="entry name" value="DEXDc"/>
    <property type="match status" value="1"/>
</dbReference>
<protein>
    <submittedName>
        <fullName evidence="4">DEAD/DEAH box helicase</fullName>
    </submittedName>
</protein>
<dbReference type="InterPro" id="IPR029063">
    <property type="entry name" value="SAM-dependent_MTases_sf"/>
</dbReference>
<dbReference type="GO" id="GO:0016787">
    <property type="term" value="F:hydrolase activity"/>
    <property type="evidence" value="ECO:0007669"/>
    <property type="project" value="InterPro"/>
</dbReference>
<evidence type="ECO:0000259" key="2">
    <source>
        <dbReference type="PROSITE" id="PS51192"/>
    </source>
</evidence>
<dbReference type="GO" id="GO:0005829">
    <property type="term" value="C:cytosol"/>
    <property type="evidence" value="ECO:0007669"/>
    <property type="project" value="TreeGrafter"/>
</dbReference>
<dbReference type="PRINTS" id="PR00507">
    <property type="entry name" value="N12N6MTFRASE"/>
</dbReference>
<dbReference type="Pfam" id="PF00271">
    <property type="entry name" value="Helicase_C"/>
    <property type="match status" value="1"/>
</dbReference>
<dbReference type="InterPro" id="IPR001650">
    <property type="entry name" value="Helicase_C-like"/>
</dbReference>
<dbReference type="InterPro" id="IPR011335">
    <property type="entry name" value="Restrct_endonuc-II-like"/>
</dbReference>
<evidence type="ECO:0000259" key="3">
    <source>
        <dbReference type="PROSITE" id="PS51194"/>
    </source>
</evidence>
<dbReference type="InterPro" id="IPR053980">
    <property type="entry name" value="ISP_coupler"/>
</dbReference>
<sequence length="1623" mass="184068">MRDWLTKEPTYRDLFSEVLTYKDWSQKHPELVSSSRDIGIDLVGVNADDNRFTAIQCKFYDKKATVPKGGVDSFLASSSKPFFTRRFLVATNENWSDNVREELDRQVPPVTLITRETLASSTVDWDAYQRGELKEVAKRTPRDYQEEAIKQVISGFKKADRGKLIMACGTGKTYTSLKIAEKQVGKGKLVLFLVPSLSLLSQTLTDWKQQCIYPVKAFAVCSDSSTGKADLEDLESLTVGSELSYPATTDAMTLGKEVTKALENKNAMTVIFSTYQSIDVIHQAQNLSTDAVKEFDLVVCDEAHRTAGGHFTDEKEAVFTRIHNNDYVKAKKRLYMTATPKIYGSNAKKQNEEGDIVLYSMDDKDVYGETFHSINFTQAVRLGSLVDYKVIVLTVNESMIGDKNDPDDLALGAQGGLSVSNAAKVIGCWRALSKRDLQGEISLGDDLQPMKRAVGFAQVINPSDKYDKVSSKQFTAEFQNTIERFKDKLRKETKSLDEAFFNEQNGLICDTRHIDGSMDATEKANRLEWLRADTEEGRCKILFNVRCLSEGVDVPSLDAVLFLSPRKSMVDVVQTVGRVMRTSKNTKKERGYVIIPIVTPAGIPADSVLDNNKDFETVWQVLRALKSIDEDFGSMVDGQLKTVNSEKLEVICLTDKKFTRQSSSGGGDGKNKPKRRKPPRGGNDVPNSQLALPFGRDSILEEDIRARIVKKVGNRKEWSDWAEDVGRICEEQVKHIKSVLDDPANEASRKKFDEFSKELKNTLNGELSREEILDMLGQHIVTKPVMDALFSKFPFTEKNPLSKAMSTMLESLDKEGMKSATKLLEGFYNSVKLRAKNIKTSEGRQTVILELFDKFFKTAFPKLRDKLGIVYTPVPVVDFINNSVADILKKEFGTTIDAPDVHILDPFTGTGTFLTRLMQSGLIPKDKLNEKFKNDIHANEIVPLAYYVASMNLESTLHELVPNLEYEPNPVMIWTDTFADHDPKSFFSTSLSENNARLAKTNELDIRVIIGNPPYSVGQDSQNDDNANEHYEKLDKRLTATYVSRTNSTLKGKLFDSYIRAYRWASDRIKDKGVIGFVTNAGWIESNSADGMRKCMAEEFNSIYIFHLKGNARTQGEQRRKEKDNIFGEGSRAPVAIVLLVKNPDDPEKGKIYFHAVDDYLTREEKLAQIGKAKSISQIKWQRIYPDKHGDWINQRDDSYSCFMRLDGKKTEELSIFKNFSLGIVTSRDAWSYNSSCDTLAQNIANLINHYNAEVDRRLKEGEDFIPSSDPHYIKWDRPQKRDVLKGKYSQLFSKEKQYPSFYRPFNRQWLYFDRYWNNCVYQMSKLFPTTSAENLVICINQGARATDGFIALMTNQIADLHFNGDSQCFPRFIYNTTDNSKKEEPDLFKSTEENSETAASGDFIKEDAITDEALEHFQEAYPENTISKDDLFYYIYGILHSPDYRTKYANNLSKELPRIPRVATFEQFKAFSEAGRKLADLHVNFEKQPRYSGVNIQMKPSASFHVTQMKWGKIKGKTGNAAKDKTRLIYNSDITIENIPLGTQEYVVNKKSALDWIVERCCVKVDKDSGIVNDFNKYGEEMGDSTYPYDLFLKVITVSVETMKIVKNLPSLEIHPLDIEGD</sequence>
<feature type="region of interest" description="Disordered" evidence="1">
    <location>
        <begin position="1382"/>
        <end position="1403"/>
    </location>
</feature>
<dbReference type="Pfam" id="PF07669">
    <property type="entry name" value="Eco57I"/>
    <property type="match status" value="1"/>
</dbReference>
<feature type="compositionally biased region" description="Basic and acidic residues" evidence="1">
    <location>
        <begin position="1382"/>
        <end position="1393"/>
    </location>
</feature>
<feature type="region of interest" description="Disordered" evidence="1">
    <location>
        <begin position="659"/>
        <end position="691"/>
    </location>
</feature>
<feature type="domain" description="Helicase ATP-binding" evidence="2">
    <location>
        <begin position="153"/>
        <end position="358"/>
    </location>
</feature>
<dbReference type="Gene3D" id="3.40.50.150">
    <property type="entry name" value="Vaccinia Virus protein VP39"/>
    <property type="match status" value="1"/>
</dbReference>
<gene>
    <name evidence="4" type="ORF">E5987_03105</name>
</gene>
<accession>A0A6L6YES5</accession>
<dbReference type="Proteomes" id="UP000472580">
    <property type="component" value="Unassembled WGS sequence"/>
</dbReference>
<dbReference type="GO" id="GO:0009007">
    <property type="term" value="F:site-specific DNA-methyltransferase (adenine-specific) activity"/>
    <property type="evidence" value="ECO:0007669"/>
    <property type="project" value="UniProtKB-EC"/>
</dbReference>
<evidence type="ECO:0000313" key="4">
    <source>
        <dbReference type="EMBL" id="MVX56195.1"/>
    </source>
</evidence>
<dbReference type="PROSITE" id="PS51194">
    <property type="entry name" value="HELICASE_CTER"/>
    <property type="match status" value="1"/>
</dbReference>
<dbReference type="SMART" id="SM00490">
    <property type="entry name" value="HELICc"/>
    <property type="match status" value="1"/>
</dbReference>
<dbReference type="GO" id="GO:0003677">
    <property type="term" value="F:DNA binding"/>
    <property type="evidence" value="ECO:0007669"/>
    <property type="project" value="InterPro"/>
</dbReference>